<dbReference type="EC" id="2.7.11.1" evidence="1"/>
<name>A0A803LEP6_CHEQI</name>
<feature type="region of interest" description="Disordered" evidence="6">
    <location>
        <begin position="1"/>
        <end position="20"/>
    </location>
</feature>
<organism evidence="8 9">
    <name type="scientific">Chenopodium quinoa</name>
    <name type="common">Quinoa</name>
    <dbReference type="NCBI Taxonomy" id="63459"/>
    <lineage>
        <taxon>Eukaryota</taxon>
        <taxon>Viridiplantae</taxon>
        <taxon>Streptophyta</taxon>
        <taxon>Embryophyta</taxon>
        <taxon>Tracheophyta</taxon>
        <taxon>Spermatophyta</taxon>
        <taxon>Magnoliopsida</taxon>
        <taxon>eudicotyledons</taxon>
        <taxon>Gunneridae</taxon>
        <taxon>Pentapetalae</taxon>
        <taxon>Caryophyllales</taxon>
        <taxon>Chenopodiaceae</taxon>
        <taxon>Chenopodioideae</taxon>
        <taxon>Atripliceae</taxon>
        <taxon>Chenopodium</taxon>
    </lineage>
</organism>
<reference evidence="8" key="2">
    <citation type="submission" date="2021-03" db="UniProtKB">
        <authorList>
            <consortium name="EnsemblPlants"/>
        </authorList>
    </citation>
    <scope>IDENTIFICATION</scope>
</reference>
<feature type="domain" description="Protein kinase" evidence="7">
    <location>
        <begin position="1"/>
        <end position="223"/>
    </location>
</feature>
<evidence type="ECO:0000256" key="2">
    <source>
        <dbReference type="ARBA" id="ARBA00022527"/>
    </source>
</evidence>
<dbReference type="Proteomes" id="UP000596660">
    <property type="component" value="Unplaced"/>
</dbReference>
<dbReference type="Gene3D" id="1.10.510.10">
    <property type="entry name" value="Transferase(Phosphotransferase) domain 1"/>
    <property type="match status" value="1"/>
</dbReference>
<evidence type="ECO:0000256" key="1">
    <source>
        <dbReference type="ARBA" id="ARBA00012513"/>
    </source>
</evidence>
<dbReference type="InterPro" id="IPR008266">
    <property type="entry name" value="Tyr_kinase_AS"/>
</dbReference>
<evidence type="ECO:0000256" key="3">
    <source>
        <dbReference type="ARBA" id="ARBA00022777"/>
    </source>
</evidence>
<evidence type="ECO:0000256" key="6">
    <source>
        <dbReference type="SAM" id="MobiDB-lite"/>
    </source>
</evidence>
<keyword evidence="9" id="KW-1185">Reference proteome</keyword>
<dbReference type="InterPro" id="IPR050588">
    <property type="entry name" value="WNK_Ser-Thr_kinase"/>
</dbReference>
<comment type="catalytic activity">
    <reaction evidence="5">
        <text>L-seryl-[protein] + ATP = O-phospho-L-seryl-[protein] + ADP + H(+)</text>
        <dbReference type="Rhea" id="RHEA:17989"/>
        <dbReference type="Rhea" id="RHEA-COMP:9863"/>
        <dbReference type="Rhea" id="RHEA-COMP:11604"/>
        <dbReference type="ChEBI" id="CHEBI:15378"/>
        <dbReference type="ChEBI" id="CHEBI:29999"/>
        <dbReference type="ChEBI" id="CHEBI:30616"/>
        <dbReference type="ChEBI" id="CHEBI:83421"/>
        <dbReference type="ChEBI" id="CHEBI:456216"/>
        <dbReference type="EC" id="2.7.11.1"/>
    </reaction>
</comment>
<evidence type="ECO:0000313" key="8">
    <source>
        <dbReference type="EnsemblPlants" id="AUR62011652-RA:cds"/>
    </source>
</evidence>
<feature type="compositionally biased region" description="Polar residues" evidence="6">
    <location>
        <begin position="1"/>
        <end position="10"/>
    </location>
</feature>
<comment type="catalytic activity">
    <reaction evidence="4">
        <text>L-threonyl-[protein] + ATP = O-phospho-L-threonyl-[protein] + ADP + H(+)</text>
        <dbReference type="Rhea" id="RHEA:46608"/>
        <dbReference type="Rhea" id="RHEA-COMP:11060"/>
        <dbReference type="Rhea" id="RHEA-COMP:11605"/>
        <dbReference type="ChEBI" id="CHEBI:15378"/>
        <dbReference type="ChEBI" id="CHEBI:30013"/>
        <dbReference type="ChEBI" id="CHEBI:30616"/>
        <dbReference type="ChEBI" id="CHEBI:61977"/>
        <dbReference type="ChEBI" id="CHEBI:456216"/>
        <dbReference type="EC" id="2.7.11.1"/>
    </reaction>
</comment>
<dbReference type="Gramene" id="AUR62011652-RA">
    <property type="protein sequence ID" value="AUR62011652-RA:cds"/>
    <property type="gene ID" value="AUR62011652"/>
</dbReference>
<dbReference type="PANTHER" id="PTHR13902">
    <property type="entry name" value="SERINE/THREONINE-PROTEIN KINASE WNK WITH NO LYSINE -RELATED"/>
    <property type="match status" value="1"/>
</dbReference>
<protein>
    <recommendedName>
        <fullName evidence="1">non-specific serine/threonine protein kinase</fullName>
        <ecNumber evidence="1">2.7.11.1</ecNumber>
    </recommendedName>
</protein>
<sequence>MSGSGSSSQAMLRRGVAETDSEGRYERYHMSISHPHPMKLVYEGIDTVTENLRDYSLKYDLVGNKQAIRRWCKQILLALDYLHSQTPPIMHRDVSLENIFINGNTGEVKLGEFGAARRLEEGADLQDYPDAPEYMAPEVFLLDYDQRADMYSFGMCVVQMMSKEKIYSECKNRDEIQSRVQRGLRPAAFEKVTDPEIREFIDVCLALPHDRSAASDLLRDPLIHSEANFEGIRTGLSSAGIADADERLRGMMQGGGRGRSKPIWLQKLSKMSSIIRKNL</sequence>
<dbReference type="InterPro" id="IPR000719">
    <property type="entry name" value="Prot_kinase_dom"/>
</dbReference>
<keyword evidence="3" id="KW-0808">Transferase</keyword>
<dbReference type="EnsemblPlants" id="AUR62011652-RA">
    <property type="protein sequence ID" value="AUR62011652-RA:cds"/>
    <property type="gene ID" value="AUR62011652"/>
</dbReference>
<keyword evidence="2" id="KW-0723">Serine/threonine-protein kinase</keyword>
<evidence type="ECO:0000256" key="4">
    <source>
        <dbReference type="ARBA" id="ARBA00047899"/>
    </source>
</evidence>
<dbReference type="AlphaFoldDB" id="A0A803LEP6"/>
<reference evidence="8" key="1">
    <citation type="journal article" date="2017" name="Nature">
        <title>The genome of Chenopodium quinoa.</title>
        <authorList>
            <person name="Jarvis D.E."/>
            <person name="Ho Y.S."/>
            <person name="Lightfoot D.J."/>
            <person name="Schmoeckel S.M."/>
            <person name="Li B."/>
            <person name="Borm T.J.A."/>
            <person name="Ohyanagi H."/>
            <person name="Mineta K."/>
            <person name="Michell C.T."/>
            <person name="Saber N."/>
            <person name="Kharbatia N.M."/>
            <person name="Rupper R.R."/>
            <person name="Sharp A.R."/>
            <person name="Dally N."/>
            <person name="Boughton B.A."/>
            <person name="Woo Y.H."/>
            <person name="Gao G."/>
            <person name="Schijlen E.G.W.M."/>
            <person name="Guo X."/>
            <person name="Momin A.A."/>
            <person name="Negrao S."/>
            <person name="Al-Babili S."/>
            <person name="Gehring C."/>
            <person name="Roessner U."/>
            <person name="Jung C."/>
            <person name="Murphy K."/>
            <person name="Arold S.T."/>
            <person name="Gojobori T."/>
            <person name="van der Linden C.G."/>
            <person name="van Loo E.N."/>
            <person name="Jellen E.N."/>
            <person name="Maughan P.J."/>
            <person name="Tester M."/>
        </authorList>
    </citation>
    <scope>NUCLEOTIDE SEQUENCE [LARGE SCALE GENOMIC DNA]</scope>
    <source>
        <strain evidence="8">cv. PI 614886</strain>
    </source>
</reference>
<dbReference type="PROSITE" id="PS50011">
    <property type="entry name" value="PROTEIN_KINASE_DOM"/>
    <property type="match status" value="1"/>
</dbReference>
<accession>A0A803LEP6</accession>
<dbReference type="GO" id="GO:0005524">
    <property type="term" value="F:ATP binding"/>
    <property type="evidence" value="ECO:0007669"/>
    <property type="project" value="InterPro"/>
</dbReference>
<dbReference type="GO" id="GO:0004674">
    <property type="term" value="F:protein serine/threonine kinase activity"/>
    <property type="evidence" value="ECO:0007669"/>
    <property type="project" value="UniProtKB-KW"/>
</dbReference>
<proteinExistence type="predicted"/>
<dbReference type="SUPFAM" id="SSF56112">
    <property type="entry name" value="Protein kinase-like (PK-like)"/>
    <property type="match status" value="1"/>
</dbReference>
<evidence type="ECO:0000313" key="9">
    <source>
        <dbReference type="Proteomes" id="UP000596660"/>
    </source>
</evidence>
<evidence type="ECO:0000256" key="5">
    <source>
        <dbReference type="ARBA" id="ARBA00048679"/>
    </source>
</evidence>
<dbReference type="PROSITE" id="PS00109">
    <property type="entry name" value="PROTEIN_KINASE_TYR"/>
    <property type="match status" value="1"/>
</dbReference>
<dbReference type="InterPro" id="IPR011009">
    <property type="entry name" value="Kinase-like_dom_sf"/>
</dbReference>
<evidence type="ECO:0000259" key="7">
    <source>
        <dbReference type="PROSITE" id="PS50011"/>
    </source>
</evidence>
<keyword evidence="3" id="KW-0418">Kinase</keyword>
<dbReference type="Pfam" id="PF00069">
    <property type="entry name" value="Pkinase"/>
    <property type="match status" value="1"/>
</dbReference>